<feature type="binding site" evidence="7">
    <location>
        <position position="165"/>
    </location>
    <ligand>
        <name>AMP</name>
        <dbReference type="ChEBI" id="CHEBI:456215"/>
    </ligand>
</feature>
<proteinExistence type="inferred from homology"/>
<evidence type="ECO:0000256" key="8">
    <source>
        <dbReference type="SAM" id="MobiDB-lite"/>
    </source>
</evidence>
<dbReference type="InterPro" id="IPR006259">
    <property type="entry name" value="Adenyl_kin_sub"/>
</dbReference>
<dbReference type="Proteomes" id="UP001221413">
    <property type="component" value="Unassembled WGS sequence"/>
</dbReference>
<accession>A0AAD6IUF1</accession>
<feature type="binding site" evidence="7">
    <location>
        <position position="170"/>
    </location>
    <ligand>
        <name>AMP</name>
        <dbReference type="ChEBI" id="CHEBI:456215"/>
    </ligand>
</feature>
<dbReference type="GO" id="GO:0005525">
    <property type="term" value="F:GTP binding"/>
    <property type="evidence" value="ECO:0007669"/>
    <property type="project" value="UniProtKB-KW"/>
</dbReference>
<dbReference type="PRINTS" id="PR00094">
    <property type="entry name" value="ADENYLTKNASE"/>
</dbReference>
<dbReference type="Pfam" id="PF00406">
    <property type="entry name" value="ADK"/>
    <property type="match status" value="1"/>
</dbReference>
<feature type="region of interest" description="Disordered" evidence="8">
    <location>
        <begin position="69"/>
        <end position="92"/>
    </location>
</feature>
<dbReference type="InterPro" id="IPR033690">
    <property type="entry name" value="Adenylat_kinase_CS"/>
</dbReference>
<name>A0AAD6IUF1_DREDA</name>
<comment type="caution">
    <text evidence="10">The sequence shown here is derived from an EMBL/GenBank/DDBJ whole genome shotgun (WGS) entry which is preliminary data.</text>
</comment>
<feature type="binding site" evidence="7">
    <location>
        <begin position="263"/>
        <end position="264"/>
    </location>
    <ligand>
        <name>GTP</name>
        <dbReference type="ChEBI" id="CHEBI:37565"/>
    </ligand>
</feature>
<feature type="compositionally biased region" description="Polar residues" evidence="8">
    <location>
        <begin position="346"/>
        <end position="362"/>
    </location>
</feature>
<evidence type="ECO:0000256" key="4">
    <source>
        <dbReference type="ARBA" id="ARBA00022777"/>
    </source>
</evidence>
<sequence length="368" mass="40096">MPSRPPAKRHLLPRRQYAIDVPKHDITMSASEWKEQLESNAIRSLSISSLPGDSSPLCRDQPEPMSLSYARQPQLSGPQTTSPMPSRDTEFTLHPTTTVQPHLAGIHTQRHHGEDAPGPSAIAHRTMTSLARAARIIMVGCPGAGKGTQAARLLTAFPALRAISSGDILRDNVARGTDIGKQANSYMLAGSLVPDSVMVKLILSSLPPATTSYILDGFPRTRAQAEALSTSVPVNFVVNLDVPHSVILDRIANRWVHPGSGRVYNLTYSPPRVAGKDDVTGEPLVRRRDDDPETFKARLAKYEEVTGPLIEFYREKGILWTVKGETSNEITPKLLDEVVTRFSSAPQPRVQPQPQLHTQAAASPSVAL</sequence>
<keyword evidence="2 7" id="KW-0808">Transferase</keyword>
<dbReference type="InterPro" id="IPR007862">
    <property type="entry name" value="Adenylate_kinase_lid-dom"/>
</dbReference>
<organism evidence="10 11">
    <name type="scientific">Drechslerella dactyloides</name>
    <name type="common">Nematode-trapping fungus</name>
    <name type="synonym">Arthrobotrys dactyloides</name>
    <dbReference type="NCBI Taxonomy" id="74499"/>
    <lineage>
        <taxon>Eukaryota</taxon>
        <taxon>Fungi</taxon>
        <taxon>Dikarya</taxon>
        <taxon>Ascomycota</taxon>
        <taxon>Pezizomycotina</taxon>
        <taxon>Orbiliomycetes</taxon>
        <taxon>Orbiliales</taxon>
        <taxon>Orbiliaceae</taxon>
        <taxon>Drechslerella</taxon>
    </lineage>
</organism>
<evidence type="ECO:0000313" key="11">
    <source>
        <dbReference type="Proteomes" id="UP001221413"/>
    </source>
</evidence>
<dbReference type="InterPro" id="IPR000850">
    <property type="entry name" value="Adenylat/UMP-CMP_kin"/>
</dbReference>
<feature type="binding site" evidence="7">
    <location>
        <position position="287"/>
    </location>
    <ligand>
        <name>AMP</name>
        <dbReference type="ChEBI" id="CHEBI:456215"/>
    </ligand>
</feature>
<evidence type="ECO:0000256" key="2">
    <source>
        <dbReference type="ARBA" id="ARBA00022679"/>
    </source>
</evidence>
<evidence type="ECO:0000256" key="3">
    <source>
        <dbReference type="ARBA" id="ARBA00022741"/>
    </source>
</evidence>
<comment type="subunit">
    <text evidence="7">Monomer.</text>
</comment>
<reference evidence="10" key="1">
    <citation type="submission" date="2023-01" db="EMBL/GenBank/DDBJ databases">
        <title>The chitinases involved in constricting ring structure development in the nematode-trapping fungus Drechslerella dactyloides.</title>
        <authorList>
            <person name="Wang R."/>
            <person name="Zhang L."/>
            <person name="Tang P."/>
            <person name="Li S."/>
            <person name="Liang L."/>
        </authorList>
    </citation>
    <scope>NUCLEOTIDE SEQUENCE</scope>
    <source>
        <strain evidence="10">YMF1.00031</strain>
    </source>
</reference>
<dbReference type="InterPro" id="IPR028586">
    <property type="entry name" value="AK3/Ak4_mitochondrial"/>
</dbReference>
<evidence type="ECO:0000256" key="6">
    <source>
        <dbReference type="ARBA" id="ARBA00023134"/>
    </source>
</evidence>
<evidence type="ECO:0000313" key="10">
    <source>
        <dbReference type="EMBL" id="KAJ6258666.1"/>
    </source>
</evidence>
<feature type="binding site" evidence="7">
    <location>
        <begin position="191"/>
        <end position="193"/>
    </location>
    <ligand>
        <name>AMP</name>
        <dbReference type="ChEBI" id="CHEBI:456215"/>
    </ligand>
</feature>
<keyword evidence="11" id="KW-1185">Reference proteome</keyword>
<dbReference type="GO" id="GO:0046039">
    <property type="term" value="P:GTP metabolic process"/>
    <property type="evidence" value="ECO:0007669"/>
    <property type="project" value="UniProtKB-UniRule"/>
</dbReference>
<dbReference type="Pfam" id="PF05191">
    <property type="entry name" value="ADK_lid"/>
    <property type="match status" value="1"/>
</dbReference>
<dbReference type="HAMAP" id="MF_00235">
    <property type="entry name" value="Adenylate_kinase_Adk"/>
    <property type="match status" value="1"/>
</dbReference>
<feature type="compositionally biased region" description="Polar residues" evidence="8">
    <location>
        <begin position="69"/>
        <end position="84"/>
    </location>
</feature>
<feature type="binding site" evidence="7">
    <location>
        <position position="254"/>
    </location>
    <ligand>
        <name>GTP</name>
        <dbReference type="ChEBI" id="CHEBI:37565"/>
    </ligand>
</feature>
<dbReference type="NCBIfam" id="TIGR01351">
    <property type="entry name" value="adk"/>
    <property type="match status" value="1"/>
</dbReference>
<feature type="binding site" evidence="7">
    <location>
        <position position="224"/>
    </location>
    <ligand>
        <name>AMP</name>
        <dbReference type="ChEBI" id="CHEBI:456215"/>
    </ligand>
</feature>
<feature type="region of interest" description="Disordered" evidence="8">
    <location>
        <begin position="346"/>
        <end position="368"/>
    </location>
</feature>
<feature type="binding site" evidence="7">
    <location>
        <begin position="143"/>
        <end position="148"/>
    </location>
    <ligand>
        <name>GTP</name>
        <dbReference type="ChEBI" id="CHEBI:37565"/>
    </ligand>
</feature>
<dbReference type="GO" id="GO:0005759">
    <property type="term" value="C:mitochondrial matrix"/>
    <property type="evidence" value="ECO:0007669"/>
    <property type="project" value="UniProtKB-SubCell"/>
</dbReference>
<dbReference type="HAMAP" id="MF_03169">
    <property type="entry name" value="Adenylate_kinase_AK3"/>
    <property type="match status" value="1"/>
</dbReference>
<dbReference type="PANTHER" id="PTHR23359">
    <property type="entry name" value="NUCLEOTIDE KINASE"/>
    <property type="match status" value="1"/>
</dbReference>
<protein>
    <recommendedName>
        <fullName evidence="7">GTP:AMP phosphotransferase, mitochondrial</fullName>
        <ecNumber evidence="7">2.7.4.10</ecNumber>
    </recommendedName>
    <alternativeName>
        <fullName evidence="7">Adenylate kinase 3</fullName>
        <shortName evidence="7">AK 3</shortName>
    </alternativeName>
</protein>
<dbReference type="Gene3D" id="3.40.50.300">
    <property type="entry name" value="P-loop containing nucleotide triphosphate hydrolases"/>
    <property type="match status" value="1"/>
</dbReference>
<feature type="region of interest" description="LID" evidence="7">
    <location>
        <begin position="253"/>
        <end position="290"/>
    </location>
</feature>
<dbReference type="GO" id="GO:0046899">
    <property type="term" value="F:nucleoside triphosphate adenylate kinase activity"/>
    <property type="evidence" value="ECO:0007669"/>
    <property type="project" value="UniProtKB-UniRule"/>
</dbReference>
<dbReference type="GO" id="GO:0006172">
    <property type="term" value="P:ADP biosynthetic process"/>
    <property type="evidence" value="ECO:0007669"/>
    <property type="project" value="UniProtKB-UniRule"/>
</dbReference>
<comment type="function">
    <text evidence="7">Involved in maintaining the homeostasis of cellular nucleotides by catalyzing the interconversion of nucleoside phosphates. Has GTP:AMP phosphotransferase and ITP:AMP phosphotransferase activities.</text>
</comment>
<feature type="binding site" evidence="7">
    <location>
        <position position="327"/>
    </location>
    <ligand>
        <name>GTP</name>
        <dbReference type="ChEBI" id="CHEBI:37565"/>
    </ligand>
</feature>
<dbReference type="GO" id="GO:0046033">
    <property type="term" value="P:AMP metabolic process"/>
    <property type="evidence" value="ECO:0007669"/>
    <property type="project" value="UniProtKB-UniRule"/>
</dbReference>
<dbReference type="EC" id="2.7.4.10" evidence="7"/>
<keyword evidence="5 7" id="KW-0496">Mitochondrion</keyword>
<keyword evidence="3 7" id="KW-0547">Nucleotide-binding</keyword>
<dbReference type="AlphaFoldDB" id="A0AAD6IUF1"/>
<comment type="domain">
    <text evidence="7">Consists of three domains, a large central CORE domain and two small peripheral domains, NMPbind and LID, which undergo movements during catalysis. The LID domain closes over the site of phosphoryl transfer upon GTP binding. Assembling and dissambling the active center during each catalytic cycle provides an effective means to prevent GTP hydrolysis.</text>
</comment>
<comment type="similarity">
    <text evidence="7">Belongs to the adenylate kinase family. AK3 subfamily.</text>
</comment>
<dbReference type="EMBL" id="JAQGDS010000008">
    <property type="protein sequence ID" value="KAJ6258666.1"/>
    <property type="molecule type" value="Genomic_DNA"/>
</dbReference>
<feature type="region of interest" description="NMPbind" evidence="7">
    <location>
        <begin position="164"/>
        <end position="193"/>
    </location>
</feature>
<gene>
    <name evidence="7" type="primary">ADK2</name>
    <name evidence="10" type="ORF">Dda_6714</name>
</gene>
<dbReference type="GO" id="GO:0004017">
    <property type="term" value="F:AMP kinase activity"/>
    <property type="evidence" value="ECO:0007669"/>
    <property type="project" value="InterPro"/>
</dbReference>
<dbReference type="CDD" id="cd01428">
    <property type="entry name" value="ADK"/>
    <property type="match status" value="1"/>
</dbReference>
<evidence type="ECO:0000256" key="5">
    <source>
        <dbReference type="ARBA" id="ARBA00023128"/>
    </source>
</evidence>
<dbReference type="GO" id="GO:0005524">
    <property type="term" value="F:ATP binding"/>
    <property type="evidence" value="ECO:0007669"/>
    <property type="project" value="InterPro"/>
</dbReference>
<keyword evidence="4 7" id="KW-0418">Kinase</keyword>
<evidence type="ECO:0000259" key="9">
    <source>
        <dbReference type="Pfam" id="PF05191"/>
    </source>
</evidence>
<dbReference type="GO" id="GO:0046041">
    <property type="term" value="P:ITP metabolic process"/>
    <property type="evidence" value="ECO:0007669"/>
    <property type="project" value="UniProtKB-UniRule"/>
</dbReference>
<feature type="domain" description="Adenylate kinase active site lid" evidence="9">
    <location>
        <begin position="254"/>
        <end position="289"/>
    </location>
</feature>
<feature type="binding site" evidence="7">
    <location>
        <position position="298"/>
    </location>
    <ligand>
        <name>AMP</name>
        <dbReference type="ChEBI" id="CHEBI:456215"/>
    </ligand>
</feature>
<evidence type="ECO:0000256" key="1">
    <source>
        <dbReference type="ARBA" id="ARBA00004305"/>
    </source>
</evidence>
<comment type="catalytic activity">
    <reaction evidence="7">
        <text>a ribonucleoside 5'-triphosphate + AMP = a ribonucleoside 5'-diphosphate + ADP</text>
        <dbReference type="Rhea" id="RHEA:13749"/>
        <dbReference type="ChEBI" id="CHEBI:57930"/>
        <dbReference type="ChEBI" id="CHEBI:61557"/>
        <dbReference type="ChEBI" id="CHEBI:456215"/>
        <dbReference type="ChEBI" id="CHEBI:456216"/>
        <dbReference type="EC" id="2.7.4.10"/>
    </reaction>
</comment>
<evidence type="ECO:0000256" key="7">
    <source>
        <dbReference type="HAMAP-Rule" id="MF_03169"/>
    </source>
</evidence>
<dbReference type="SUPFAM" id="SSF52540">
    <property type="entry name" value="P-loop containing nucleoside triphosphate hydrolases"/>
    <property type="match status" value="1"/>
</dbReference>
<keyword evidence="6 7" id="KW-0342">GTP-binding</keyword>
<dbReference type="InterPro" id="IPR027417">
    <property type="entry name" value="P-loop_NTPase"/>
</dbReference>
<dbReference type="FunFam" id="3.40.50.300:FF:000106">
    <property type="entry name" value="Adenylate kinase mitochondrial"/>
    <property type="match status" value="1"/>
</dbReference>
<comment type="subcellular location">
    <subcellularLocation>
        <location evidence="1 7">Mitochondrion matrix</location>
    </subcellularLocation>
</comment>
<dbReference type="PROSITE" id="PS00113">
    <property type="entry name" value="ADENYLATE_KINASE"/>
    <property type="match status" value="1"/>
</dbReference>
<feature type="binding site" evidence="7">
    <location>
        <begin position="217"/>
        <end position="220"/>
    </location>
    <ligand>
        <name>AMP</name>
        <dbReference type="ChEBI" id="CHEBI:456215"/>
    </ligand>
</feature>